<evidence type="ECO:0000313" key="2">
    <source>
        <dbReference type="EMBL" id="ELU37819.1"/>
    </source>
</evidence>
<organism evidence="2 3">
    <name type="scientific">Thanatephorus cucumeris (strain AG1-IA)</name>
    <name type="common">Rice sheath blight fungus</name>
    <name type="synonym">Rhizoctonia solani</name>
    <dbReference type="NCBI Taxonomy" id="983506"/>
    <lineage>
        <taxon>Eukaryota</taxon>
        <taxon>Fungi</taxon>
        <taxon>Dikarya</taxon>
        <taxon>Basidiomycota</taxon>
        <taxon>Agaricomycotina</taxon>
        <taxon>Agaricomycetes</taxon>
        <taxon>Cantharellales</taxon>
        <taxon>Ceratobasidiaceae</taxon>
        <taxon>Rhizoctonia</taxon>
        <taxon>Rhizoctonia solani AG-1</taxon>
    </lineage>
</organism>
<dbReference type="EMBL" id="AFRT01002460">
    <property type="protein sequence ID" value="ELU37819.1"/>
    <property type="molecule type" value="Genomic_DNA"/>
</dbReference>
<feature type="region of interest" description="Disordered" evidence="1">
    <location>
        <begin position="23"/>
        <end position="66"/>
    </location>
</feature>
<evidence type="ECO:0000313" key="3">
    <source>
        <dbReference type="Proteomes" id="UP000011668"/>
    </source>
</evidence>
<dbReference type="AlphaFoldDB" id="L8WNA7"/>
<dbReference type="Proteomes" id="UP000011668">
    <property type="component" value="Unassembled WGS sequence"/>
</dbReference>
<accession>L8WNA7</accession>
<proteinExistence type="predicted"/>
<evidence type="ECO:0000256" key="1">
    <source>
        <dbReference type="SAM" id="MobiDB-lite"/>
    </source>
</evidence>
<comment type="caution">
    <text evidence="2">The sequence shown here is derived from an EMBL/GenBank/DDBJ whole genome shotgun (WGS) entry which is preliminary data.</text>
</comment>
<name>L8WNA7_THACA</name>
<sequence>MGPNLGFGFQVLWRLAHECNQAEKKTGENVDYKAGNGASSPSDREPERPSKGMPSRRRVSELKMND</sequence>
<protein>
    <submittedName>
        <fullName evidence="2">Uncharacterized protein</fullName>
    </submittedName>
</protein>
<keyword evidence="3" id="KW-1185">Reference proteome</keyword>
<reference evidence="2 3" key="1">
    <citation type="journal article" date="2013" name="Nat. Commun.">
        <title>The evolution and pathogenic mechanisms of the rice sheath blight pathogen.</title>
        <authorList>
            <person name="Zheng A."/>
            <person name="Lin R."/>
            <person name="Xu L."/>
            <person name="Qin P."/>
            <person name="Tang C."/>
            <person name="Ai P."/>
            <person name="Zhang D."/>
            <person name="Liu Y."/>
            <person name="Sun Z."/>
            <person name="Feng H."/>
            <person name="Wang Y."/>
            <person name="Chen Y."/>
            <person name="Liang X."/>
            <person name="Fu R."/>
            <person name="Li Q."/>
            <person name="Zhang J."/>
            <person name="Yu X."/>
            <person name="Xie Z."/>
            <person name="Ding L."/>
            <person name="Guan P."/>
            <person name="Tang J."/>
            <person name="Liang Y."/>
            <person name="Wang S."/>
            <person name="Deng Q."/>
            <person name="Li S."/>
            <person name="Zhu J."/>
            <person name="Wang L."/>
            <person name="Liu H."/>
            <person name="Li P."/>
        </authorList>
    </citation>
    <scope>NUCLEOTIDE SEQUENCE [LARGE SCALE GENOMIC DNA]</scope>
    <source>
        <strain evidence="3">AG-1 IA</strain>
    </source>
</reference>
<gene>
    <name evidence="2" type="ORF">AG1IA_08137</name>
</gene>
<dbReference type="HOGENOM" id="CLU_2832942_0_0_1"/>